<evidence type="ECO:0000259" key="2">
    <source>
        <dbReference type="Pfam" id="PF02230"/>
    </source>
</evidence>
<dbReference type="Pfam" id="PF02230">
    <property type="entry name" value="Abhydrolase_2"/>
    <property type="match status" value="1"/>
</dbReference>
<comment type="similarity">
    <text evidence="1">Belongs to the AB hydrolase superfamily. AB hydrolase 2 family.</text>
</comment>
<dbReference type="InterPro" id="IPR003140">
    <property type="entry name" value="PLipase/COase/thioEstase"/>
</dbReference>
<dbReference type="Proteomes" id="UP000094569">
    <property type="component" value="Unassembled WGS sequence"/>
</dbReference>
<dbReference type="GO" id="GO:0005737">
    <property type="term" value="C:cytoplasm"/>
    <property type="evidence" value="ECO:0007669"/>
    <property type="project" value="TreeGrafter"/>
</dbReference>
<dbReference type="InterPro" id="IPR029058">
    <property type="entry name" value="AB_hydrolase_fold"/>
</dbReference>
<accession>A0A1E3B788</accession>
<gene>
    <name evidence="3" type="ORF">SI65_08275</name>
</gene>
<dbReference type="AlphaFoldDB" id="A0A1E3B788"/>
<dbReference type="PANTHER" id="PTHR10655:SF63">
    <property type="entry name" value="PHOSPHOLIPASE_CARBOXYLESTERASE_THIOESTERASE DOMAIN-CONTAINING PROTEIN"/>
    <property type="match status" value="1"/>
</dbReference>
<dbReference type="InterPro" id="IPR050565">
    <property type="entry name" value="LYPA1-2/EST-like"/>
</dbReference>
<dbReference type="STRING" id="573508.A0A1E3B788"/>
<name>A0A1E3B788_ASPCR</name>
<comment type="caution">
    <text evidence="3">The sequence shown here is derived from an EMBL/GenBank/DDBJ whole genome shotgun (WGS) entry which is preliminary data.</text>
</comment>
<evidence type="ECO:0000256" key="1">
    <source>
        <dbReference type="ARBA" id="ARBA00006499"/>
    </source>
</evidence>
<keyword evidence="4" id="KW-1185">Reference proteome</keyword>
<dbReference type="GO" id="GO:0052689">
    <property type="term" value="F:carboxylic ester hydrolase activity"/>
    <property type="evidence" value="ECO:0007669"/>
    <property type="project" value="TreeGrafter"/>
</dbReference>
<dbReference type="OrthoDB" id="2418081at2759"/>
<organism evidence="3 4">
    <name type="scientific">Aspergillus cristatus</name>
    <name type="common">Chinese Fuzhuan brick tea-fermentation fungus</name>
    <name type="synonym">Eurotium cristatum</name>
    <dbReference type="NCBI Taxonomy" id="573508"/>
    <lineage>
        <taxon>Eukaryota</taxon>
        <taxon>Fungi</taxon>
        <taxon>Dikarya</taxon>
        <taxon>Ascomycota</taxon>
        <taxon>Pezizomycotina</taxon>
        <taxon>Eurotiomycetes</taxon>
        <taxon>Eurotiomycetidae</taxon>
        <taxon>Eurotiales</taxon>
        <taxon>Aspergillaceae</taxon>
        <taxon>Aspergillus</taxon>
        <taxon>Aspergillus subgen. Aspergillus</taxon>
    </lineage>
</organism>
<dbReference type="VEuPathDB" id="FungiDB:SI65_08275"/>
<feature type="domain" description="Phospholipase/carboxylesterase/thioesterase" evidence="2">
    <location>
        <begin position="6"/>
        <end position="170"/>
    </location>
</feature>
<dbReference type="GO" id="GO:0008474">
    <property type="term" value="F:palmitoyl-(protein) hydrolase activity"/>
    <property type="evidence" value="ECO:0007669"/>
    <property type="project" value="TreeGrafter"/>
</dbReference>
<reference evidence="3 4" key="1">
    <citation type="journal article" date="2016" name="BMC Genomics">
        <title>Comparative genomic and transcriptomic analyses of the Fuzhuan brick tea-fermentation fungus Aspergillus cristatus.</title>
        <authorList>
            <person name="Ge Y."/>
            <person name="Wang Y."/>
            <person name="Liu Y."/>
            <person name="Tan Y."/>
            <person name="Ren X."/>
            <person name="Zhang X."/>
            <person name="Hyde K.D."/>
            <person name="Liu Y."/>
            <person name="Liu Z."/>
        </authorList>
    </citation>
    <scope>NUCLEOTIDE SEQUENCE [LARGE SCALE GENOMIC DNA]</scope>
    <source>
        <strain evidence="3 4">GZAAS20.1005</strain>
    </source>
</reference>
<proteinExistence type="inferred from homology"/>
<dbReference type="EMBL" id="JXNT01000012">
    <property type="protein sequence ID" value="ODM16276.1"/>
    <property type="molecule type" value="Genomic_DNA"/>
</dbReference>
<dbReference type="PANTHER" id="PTHR10655">
    <property type="entry name" value="LYSOPHOSPHOLIPASE-RELATED"/>
    <property type="match status" value="1"/>
</dbReference>
<protein>
    <recommendedName>
        <fullName evidence="2">Phospholipase/carboxylesterase/thioesterase domain-containing protein</fullName>
    </recommendedName>
</protein>
<dbReference type="Gene3D" id="3.40.50.1820">
    <property type="entry name" value="alpha/beta hydrolase"/>
    <property type="match status" value="1"/>
</dbReference>
<evidence type="ECO:0000313" key="4">
    <source>
        <dbReference type="Proteomes" id="UP000094569"/>
    </source>
</evidence>
<evidence type="ECO:0000313" key="3">
    <source>
        <dbReference type="EMBL" id="ODM16276.1"/>
    </source>
</evidence>
<sequence length="280" mass="31586">MEFPDPHIIPPQVSHTHTAILLHGRGSDGPEFAEEFSSSVTSRKQNLVSCLPTWRWVFPTSRDRWSTTFQEEECSWFDAYSLTDIHARQDLQIDGLRESISHVLDLLENEIRLLGGQSNRVYLGGISQGMATALWALFCATRRVHGQLGGFVGFCGWFPFARQVEEFETANIPSTSGEKTEIQQRQVLDFFHDTIAHPETSPADAVNNASILSTPVFLSHGTDDPWVSVELGRQASRVVRQIMGHVEWSEFTGAEGDGHWIKEPEGFDRVLHFFEKCIQS</sequence>
<dbReference type="SUPFAM" id="SSF53474">
    <property type="entry name" value="alpha/beta-Hydrolases"/>
    <property type="match status" value="1"/>
</dbReference>